<evidence type="ECO:0000256" key="1">
    <source>
        <dbReference type="ARBA" id="ARBA00004418"/>
    </source>
</evidence>
<keyword evidence="6 8" id="KW-0143">Chaperone</keyword>
<evidence type="ECO:0000256" key="4">
    <source>
        <dbReference type="ARBA" id="ARBA00022729"/>
    </source>
</evidence>
<dbReference type="PANTHER" id="PTHR30251">
    <property type="entry name" value="PILUS ASSEMBLY CHAPERONE"/>
    <property type="match status" value="1"/>
</dbReference>
<dbReference type="InterPro" id="IPR008962">
    <property type="entry name" value="PapD-like_sf"/>
</dbReference>
<gene>
    <name evidence="11" type="ORF">ABB27_18440</name>
</gene>
<dbReference type="Gene3D" id="2.60.40.10">
    <property type="entry name" value="Immunoglobulins"/>
    <property type="match status" value="2"/>
</dbReference>
<dbReference type="Pfam" id="PF02753">
    <property type="entry name" value="PapD_C"/>
    <property type="match status" value="1"/>
</dbReference>
<evidence type="ECO:0000256" key="6">
    <source>
        <dbReference type="ARBA" id="ARBA00023186"/>
    </source>
</evidence>
<evidence type="ECO:0000256" key="8">
    <source>
        <dbReference type="RuleBase" id="RU003918"/>
    </source>
</evidence>
<dbReference type="AlphaFoldDB" id="A0A0R0BY22"/>
<dbReference type="OrthoDB" id="9131059at2"/>
<dbReference type="InterPro" id="IPR013783">
    <property type="entry name" value="Ig-like_fold"/>
</dbReference>
<dbReference type="InterPro" id="IPR050643">
    <property type="entry name" value="Periplasmic_pilus_chap"/>
</dbReference>
<feature type="domain" description="Pili assembly chaperone N-terminal" evidence="9">
    <location>
        <begin position="34"/>
        <end position="150"/>
    </location>
</feature>
<evidence type="ECO:0000256" key="2">
    <source>
        <dbReference type="ARBA" id="ARBA00007399"/>
    </source>
</evidence>
<dbReference type="PATRIC" id="fig|405446.3.peg.3711"/>
<dbReference type="SUPFAM" id="SSF49354">
    <property type="entry name" value="PapD-like"/>
    <property type="match status" value="1"/>
</dbReference>
<keyword evidence="7" id="KW-0393">Immunoglobulin domain</keyword>
<evidence type="ECO:0000256" key="3">
    <source>
        <dbReference type="ARBA" id="ARBA00022558"/>
    </source>
</evidence>
<dbReference type="InterPro" id="IPR016147">
    <property type="entry name" value="Pili_assmbl_chaperone_N"/>
</dbReference>
<dbReference type="InterPro" id="IPR016148">
    <property type="entry name" value="Pili_assmbl_chaperone_C"/>
</dbReference>
<keyword evidence="5" id="KW-0574">Periplasm</keyword>
<organism evidence="11 12">
    <name type="scientific">Stenotrophomonas terrae</name>
    <dbReference type="NCBI Taxonomy" id="405446"/>
    <lineage>
        <taxon>Bacteria</taxon>
        <taxon>Pseudomonadati</taxon>
        <taxon>Pseudomonadota</taxon>
        <taxon>Gammaproteobacteria</taxon>
        <taxon>Lysobacterales</taxon>
        <taxon>Lysobacteraceae</taxon>
        <taxon>Stenotrophomonas</taxon>
    </lineage>
</organism>
<dbReference type="Pfam" id="PF00345">
    <property type="entry name" value="PapD_N"/>
    <property type="match status" value="1"/>
</dbReference>
<evidence type="ECO:0000313" key="11">
    <source>
        <dbReference type="EMBL" id="KRG62261.1"/>
    </source>
</evidence>
<comment type="similarity">
    <text evidence="2 8">Belongs to the periplasmic pilus chaperone family.</text>
</comment>
<dbReference type="RefSeq" id="WP_057630657.1">
    <property type="nucleotide sequence ID" value="NZ_LDJJ01000086.1"/>
</dbReference>
<protein>
    <submittedName>
        <fullName evidence="11">Fimbrial protein</fullName>
    </submittedName>
</protein>
<dbReference type="PANTHER" id="PTHR30251:SF2">
    <property type="entry name" value="FIMBRIAL CHAPERONE YADV-RELATED"/>
    <property type="match status" value="1"/>
</dbReference>
<dbReference type="PROSITE" id="PS00635">
    <property type="entry name" value="PILI_CHAPERONE"/>
    <property type="match status" value="1"/>
</dbReference>
<proteinExistence type="inferred from homology"/>
<accession>A0A0R0BY22</accession>
<dbReference type="InterPro" id="IPR036316">
    <property type="entry name" value="Pili_assmbl_chap_C_dom_sf"/>
</dbReference>
<keyword evidence="12" id="KW-1185">Reference proteome</keyword>
<dbReference type="SUPFAM" id="SSF49584">
    <property type="entry name" value="Periplasmic chaperone C-domain"/>
    <property type="match status" value="1"/>
</dbReference>
<evidence type="ECO:0000256" key="7">
    <source>
        <dbReference type="ARBA" id="ARBA00023319"/>
    </source>
</evidence>
<feature type="domain" description="Pili assembly chaperone C-terminal" evidence="10">
    <location>
        <begin position="172"/>
        <end position="235"/>
    </location>
</feature>
<reference evidence="11 12" key="1">
    <citation type="submission" date="2015-05" db="EMBL/GenBank/DDBJ databases">
        <title>Genome sequencing and analysis of members of genus Stenotrophomonas.</title>
        <authorList>
            <person name="Patil P.P."/>
            <person name="Midha S."/>
            <person name="Patil P.B."/>
        </authorList>
    </citation>
    <scope>NUCLEOTIDE SEQUENCE [LARGE SCALE GENOMIC DNA]</scope>
    <source>
        <strain evidence="11 12">DSM 18941</strain>
    </source>
</reference>
<comment type="caution">
    <text evidence="11">The sequence shown here is derived from an EMBL/GenBank/DDBJ whole genome shotgun (WGS) entry which is preliminary data.</text>
</comment>
<keyword evidence="4" id="KW-0732">Signal</keyword>
<evidence type="ECO:0000256" key="5">
    <source>
        <dbReference type="ARBA" id="ARBA00022764"/>
    </source>
</evidence>
<evidence type="ECO:0000259" key="9">
    <source>
        <dbReference type="Pfam" id="PF00345"/>
    </source>
</evidence>
<dbReference type="Proteomes" id="UP000051863">
    <property type="component" value="Unassembled WGS sequence"/>
</dbReference>
<dbReference type="InterPro" id="IPR018046">
    <property type="entry name" value="Pili_assmbl_chaperone_CS"/>
</dbReference>
<comment type="subcellular location">
    <subcellularLocation>
        <location evidence="1 8">Periplasm</location>
    </subcellularLocation>
</comment>
<keyword evidence="3" id="KW-1029">Fimbrium biogenesis</keyword>
<dbReference type="GO" id="GO:0071555">
    <property type="term" value="P:cell wall organization"/>
    <property type="evidence" value="ECO:0007669"/>
    <property type="project" value="InterPro"/>
</dbReference>
<dbReference type="PRINTS" id="PR00969">
    <property type="entry name" value="CHAPERONPILI"/>
</dbReference>
<dbReference type="EMBL" id="LDJJ01000086">
    <property type="protein sequence ID" value="KRG62261.1"/>
    <property type="molecule type" value="Genomic_DNA"/>
</dbReference>
<dbReference type="GO" id="GO:0030288">
    <property type="term" value="C:outer membrane-bounded periplasmic space"/>
    <property type="evidence" value="ECO:0007669"/>
    <property type="project" value="InterPro"/>
</dbReference>
<name>A0A0R0BY22_9GAMM</name>
<dbReference type="InterPro" id="IPR001829">
    <property type="entry name" value="Pili_assmbl_chaperone_bac"/>
</dbReference>
<evidence type="ECO:0000313" key="12">
    <source>
        <dbReference type="Proteomes" id="UP000051863"/>
    </source>
</evidence>
<sequence>MPPYANPLHRPALLLLAGLLFVIAGGIQTARAAVHVETTRVIYSGNAASAALTLTNRSTLPYMVQAWLDDGEAMAEGKALPMLLTPPLTQLSAGEQAVLRAIYSGNGLPQDKESLLWINVQEIPPRSEASNVLQVAIRTRIKLFYRPTAVEADLDETARALQWRLVGSQLQVSNPGPLHITFAELQGQPTAGPDKKVDLDMLAPGQSMSVPAATLDLHDSSLLRFSYINDFGGTTELADVALTR</sequence>
<evidence type="ECO:0000259" key="10">
    <source>
        <dbReference type="Pfam" id="PF02753"/>
    </source>
</evidence>